<evidence type="ECO:0000256" key="7">
    <source>
        <dbReference type="ARBA" id="ARBA00049158"/>
    </source>
</evidence>
<dbReference type="SUPFAM" id="SSF89550">
    <property type="entry name" value="PHP domain-like"/>
    <property type="match status" value="1"/>
</dbReference>
<dbReference type="PANTHER" id="PTHR21039:SF0">
    <property type="entry name" value="HISTIDINOL-PHOSPHATASE"/>
    <property type="match status" value="1"/>
</dbReference>
<dbReference type="GO" id="GO:0004401">
    <property type="term" value="F:histidinol-phosphatase activity"/>
    <property type="evidence" value="ECO:0007669"/>
    <property type="project" value="UniProtKB-UniRule"/>
</dbReference>
<evidence type="ECO:0000256" key="2">
    <source>
        <dbReference type="ARBA" id="ARBA00009152"/>
    </source>
</evidence>
<dbReference type="Pfam" id="PF02811">
    <property type="entry name" value="PHP"/>
    <property type="match status" value="1"/>
</dbReference>
<gene>
    <name evidence="10" type="ORF">EVA68_07730</name>
</gene>
<dbReference type="Proteomes" id="UP000316199">
    <property type="component" value="Unassembled WGS sequence"/>
</dbReference>
<dbReference type="InterPro" id="IPR010140">
    <property type="entry name" value="Histidinol_P_phosphatase_HisJ"/>
</dbReference>
<dbReference type="AlphaFoldDB" id="A0A520RY42"/>
<keyword evidence="4 8" id="KW-0028">Amino-acid biosynthesis</keyword>
<dbReference type="EC" id="3.1.3.15" evidence="3 8"/>
<dbReference type="PANTHER" id="PTHR21039">
    <property type="entry name" value="HISTIDINOL PHOSPHATASE-RELATED"/>
    <property type="match status" value="1"/>
</dbReference>
<dbReference type="InterPro" id="IPR004013">
    <property type="entry name" value="PHP_dom"/>
</dbReference>
<evidence type="ECO:0000256" key="8">
    <source>
        <dbReference type="RuleBase" id="RU366003"/>
    </source>
</evidence>
<evidence type="ECO:0000256" key="5">
    <source>
        <dbReference type="ARBA" id="ARBA00022801"/>
    </source>
</evidence>
<comment type="catalytic activity">
    <reaction evidence="7 8">
        <text>L-histidinol phosphate + H2O = L-histidinol + phosphate</text>
        <dbReference type="Rhea" id="RHEA:14465"/>
        <dbReference type="ChEBI" id="CHEBI:15377"/>
        <dbReference type="ChEBI" id="CHEBI:43474"/>
        <dbReference type="ChEBI" id="CHEBI:57699"/>
        <dbReference type="ChEBI" id="CHEBI:57980"/>
        <dbReference type="EC" id="3.1.3.15"/>
    </reaction>
</comment>
<keyword evidence="5 8" id="KW-0378">Hydrolase</keyword>
<protein>
    <recommendedName>
        <fullName evidence="3 8">Histidinol-phosphatase</fullName>
        <shortName evidence="8">HolPase</shortName>
        <ecNumber evidence="3 8">3.1.3.15</ecNumber>
    </recommendedName>
</protein>
<dbReference type="InterPro" id="IPR016195">
    <property type="entry name" value="Pol/histidinol_Pase-like"/>
</dbReference>
<evidence type="ECO:0000256" key="1">
    <source>
        <dbReference type="ARBA" id="ARBA00004970"/>
    </source>
</evidence>
<organism evidence="10 11">
    <name type="scientific">OM182 bacterium</name>
    <dbReference type="NCBI Taxonomy" id="2510334"/>
    <lineage>
        <taxon>Bacteria</taxon>
        <taxon>Pseudomonadati</taxon>
        <taxon>Pseudomonadota</taxon>
        <taxon>Gammaproteobacteria</taxon>
        <taxon>OMG group</taxon>
        <taxon>OM182 clade</taxon>
    </lineage>
</organism>
<evidence type="ECO:0000313" key="11">
    <source>
        <dbReference type="Proteomes" id="UP000316199"/>
    </source>
</evidence>
<dbReference type="UniPathway" id="UPA00031">
    <property type="reaction ID" value="UER00013"/>
</dbReference>
<evidence type="ECO:0000256" key="6">
    <source>
        <dbReference type="ARBA" id="ARBA00023102"/>
    </source>
</evidence>
<dbReference type="EMBL" id="SHAG01000047">
    <property type="protein sequence ID" value="RZO75129.1"/>
    <property type="molecule type" value="Genomic_DNA"/>
</dbReference>
<evidence type="ECO:0000259" key="9">
    <source>
        <dbReference type="Pfam" id="PF02811"/>
    </source>
</evidence>
<sequence>MLDSEFQHNFHTHTFRCKHAEGDVDDYCEMAISMGMKTLGISDHSALPDDRWLSARMRYIDLPEYNEVITNAKIKYPQLRVLKGMECEYIPEQQSWYEDELFGIYEFEYLIGAAHFFLDSDEKWMPTYGGTNSAKALIEFGHYTAKMMESGLFDFIAHPDLFGNCYQSWDANCTACTRDIMAAAAATGVGLEINALGIRKQAAKSSNNPFPLYPWLPFWEEATAHDVKVIVNSDAHRPSDLQGKTGDAFRIVNDLNLHHMDVTSIGARYQ</sequence>
<name>A0A520RY42_9GAMM</name>
<evidence type="ECO:0000256" key="4">
    <source>
        <dbReference type="ARBA" id="ARBA00022605"/>
    </source>
</evidence>
<comment type="caution">
    <text evidence="10">The sequence shown here is derived from an EMBL/GenBank/DDBJ whole genome shotgun (WGS) entry which is preliminary data.</text>
</comment>
<accession>A0A520RY42</accession>
<evidence type="ECO:0000313" key="10">
    <source>
        <dbReference type="EMBL" id="RZO75129.1"/>
    </source>
</evidence>
<evidence type="ECO:0000256" key="3">
    <source>
        <dbReference type="ARBA" id="ARBA00013085"/>
    </source>
</evidence>
<dbReference type="Gene3D" id="3.20.20.140">
    <property type="entry name" value="Metal-dependent hydrolases"/>
    <property type="match status" value="1"/>
</dbReference>
<dbReference type="GO" id="GO:0000105">
    <property type="term" value="P:L-histidine biosynthetic process"/>
    <property type="evidence" value="ECO:0007669"/>
    <property type="project" value="UniProtKB-UniRule"/>
</dbReference>
<comment type="similarity">
    <text evidence="2 8">Belongs to the PHP hydrolase family. HisK subfamily.</text>
</comment>
<feature type="domain" description="PHP" evidence="9">
    <location>
        <begin position="10"/>
        <end position="194"/>
    </location>
</feature>
<proteinExistence type="inferred from homology"/>
<dbReference type="GO" id="GO:0005737">
    <property type="term" value="C:cytoplasm"/>
    <property type="evidence" value="ECO:0007669"/>
    <property type="project" value="TreeGrafter"/>
</dbReference>
<comment type="pathway">
    <text evidence="1 8">Amino-acid biosynthesis; L-histidine biosynthesis; L-histidine from 5-phospho-alpha-D-ribose 1-diphosphate: step 8/9.</text>
</comment>
<keyword evidence="6 8" id="KW-0368">Histidine biosynthesis</keyword>
<reference evidence="10 11" key="1">
    <citation type="submission" date="2019-02" db="EMBL/GenBank/DDBJ databases">
        <title>Prokaryotic population dynamics and viral predation in marine succession experiment using metagenomics: the confinement effect.</title>
        <authorList>
            <person name="Haro-Moreno J.M."/>
            <person name="Rodriguez-Valera F."/>
            <person name="Lopez-Perez M."/>
        </authorList>
    </citation>
    <scope>NUCLEOTIDE SEQUENCE [LARGE SCALE GENOMIC DNA]</scope>
    <source>
        <strain evidence="10">MED-G157</strain>
    </source>
</reference>
<dbReference type="CDD" id="cd12110">
    <property type="entry name" value="PHP_HisPPase_Hisj_like"/>
    <property type="match status" value="1"/>
</dbReference>